<dbReference type="AlphaFoldDB" id="A0A0E0R7P8"/>
<organism evidence="2 3">
    <name type="scientific">Oryza rufipogon</name>
    <name type="common">Brownbeard rice</name>
    <name type="synonym">Asian wild rice</name>
    <dbReference type="NCBI Taxonomy" id="4529"/>
    <lineage>
        <taxon>Eukaryota</taxon>
        <taxon>Viridiplantae</taxon>
        <taxon>Streptophyta</taxon>
        <taxon>Embryophyta</taxon>
        <taxon>Tracheophyta</taxon>
        <taxon>Spermatophyta</taxon>
        <taxon>Magnoliopsida</taxon>
        <taxon>Liliopsida</taxon>
        <taxon>Poales</taxon>
        <taxon>Poaceae</taxon>
        <taxon>BOP clade</taxon>
        <taxon>Oryzoideae</taxon>
        <taxon>Oryzeae</taxon>
        <taxon>Oryzinae</taxon>
        <taxon>Oryza</taxon>
    </lineage>
</organism>
<reference evidence="3" key="1">
    <citation type="submission" date="2013-06" db="EMBL/GenBank/DDBJ databases">
        <authorList>
            <person name="Zhao Q."/>
        </authorList>
    </citation>
    <scope>NUCLEOTIDE SEQUENCE</scope>
    <source>
        <strain evidence="3">cv. W1943</strain>
    </source>
</reference>
<keyword evidence="3" id="KW-1185">Reference proteome</keyword>
<dbReference type="EnsemblPlants" id="ORUFI11G12280.1">
    <property type="protein sequence ID" value="ORUFI11G12280.1"/>
    <property type="gene ID" value="ORUFI11G12280"/>
</dbReference>
<feature type="region of interest" description="Disordered" evidence="1">
    <location>
        <begin position="76"/>
        <end position="112"/>
    </location>
</feature>
<dbReference type="Proteomes" id="UP000008022">
    <property type="component" value="Unassembled WGS sequence"/>
</dbReference>
<protein>
    <submittedName>
        <fullName evidence="2">Uncharacterized protein</fullName>
    </submittedName>
</protein>
<evidence type="ECO:0000256" key="1">
    <source>
        <dbReference type="SAM" id="MobiDB-lite"/>
    </source>
</evidence>
<evidence type="ECO:0000313" key="2">
    <source>
        <dbReference type="EnsemblPlants" id="ORUFI11G12280.1"/>
    </source>
</evidence>
<dbReference type="HOGENOM" id="CLU_1374195_0_0_1"/>
<sequence length="199" mass="21922">MSGVRPTYRRPTTLIFVAGSQPNTQLAAGRFRRPWLPASVAAGRRRRPFCPTSIHLTRILRTAWLRRRRLLLYRRQQRQKPYPHSPRCLTARSQPVSPSSSSSSPSRLRLGVNGGGGRSSACAARGVSCACCAAVSSALRFPFVFAWSLSPINCSLALLHGGGYVKSLSTFEVTVSQHFGKPESQTVSRWITWDIGLPT</sequence>
<dbReference type="Gramene" id="ORUFI11G12280.1">
    <property type="protein sequence ID" value="ORUFI11G12280.1"/>
    <property type="gene ID" value="ORUFI11G12280"/>
</dbReference>
<proteinExistence type="predicted"/>
<name>A0A0E0R7P8_ORYRU</name>
<reference evidence="2" key="2">
    <citation type="submission" date="2015-06" db="UniProtKB">
        <authorList>
            <consortium name="EnsemblPlants"/>
        </authorList>
    </citation>
    <scope>IDENTIFICATION</scope>
</reference>
<evidence type="ECO:0000313" key="3">
    <source>
        <dbReference type="Proteomes" id="UP000008022"/>
    </source>
</evidence>
<feature type="compositionally biased region" description="Low complexity" evidence="1">
    <location>
        <begin position="93"/>
        <end position="111"/>
    </location>
</feature>
<accession>A0A0E0R7P8</accession>